<keyword evidence="3" id="KW-1185">Reference proteome</keyword>
<dbReference type="Proteomes" id="UP000613768">
    <property type="component" value="Unassembled WGS sequence"/>
</dbReference>
<dbReference type="Gene3D" id="3.30.450.20">
    <property type="entry name" value="PAS domain"/>
    <property type="match status" value="1"/>
</dbReference>
<sequence length="149" mass="15934">MRLGLILLAASVPATGFAQSPSPAELLDRVEAHFASTPRQQALSDISDRDGPFVSGDLYVLCVDADGVVVANGGFNSVIGKRADHFKLGHVGEIAKQAMRDMQGQKHGEIEYPWLNPKTGGMESKRLFLRRIGSDICGAGVYQGSPAPR</sequence>
<feature type="signal peptide" evidence="1">
    <location>
        <begin position="1"/>
        <end position="18"/>
    </location>
</feature>
<dbReference type="AlphaFoldDB" id="A0AAW3ZPT9"/>
<dbReference type="EMBL" id="JACYTR010000041">
    <property type="protein sequence ID" value="MBD8527117.1"/>
    <property type="molecule type" value="Genomic_DNA"/>
</dbReference>
<name>A0AAW3ZPT9_9GAMM</name>
<comment type="caution">
    <text evidence="2">The sequence shown here is derived from an EMBL/GenBank/DDBJ whole genome shotgun (WGS) entry which is preliminary data.</text>
</comment>
<evidence type="ECO:0000313" key="3">
    <source>
        <dbReference type="Proteomes" id="UP000613768"/>
    </source>
</evidence>
<evidence type="ECO:0000313" key="2">
    <source>
        <dbReference type="EMBL" id="MBD8527117.1"/>
    </source>
</evidence>
<accession>A0AAW3ZPT9</accession>
<dbReference type="RefSeq" id="WP_192030539.1">
    <property type="nucleotide sequence ID" value="NZ_JACYTR010000041.1"/>
</dbReference>
<keyword evidence="1" id="KW-0732">Signal</keyword>
<evidence type="ECO:0000256" key="1">
    <source>
        <dbReference type="SAM" id="SignalP"/>
    </source>
</evidence>
<reference evidence="2 3" key="1">
    <citation type="submission" date="2020-09" db="EMBL/GenBank/DDBJ databases">
        <title>Pseudoxanthomonas sp. CAU 1598 isolated from sand of Yaerae Beach.</title>
        <authorList>
            <person name="Kim W."/>
        </authorList>
    </citation>
    <scope>NUCLEOTIDE SEQUENCE [LARGE SCALE GENOMIC DNA]</scope>
    <source>
        <strain evidence="2 3">CAU 1598</strain>
    </source>
</reference>
<proteinExistence type="predicted"/>
<protein>
    <submittedName>
        <fullName evidence="2">Cache domain-containing protein</fullName>
    </submittedName>
</protein>
<gene>
    <name evidence="2" type="ORF">IFO71_15350</name>
</gene>
<organism evidence="2 3">
    <name type="scientific">Pseudomarimonas arenosa</name>
    <dbReference type="NCBI Taxonomy" id="2774145"/>
    <lineage>
        <taxon>Bacteria</taxon>
        <taxon>Pseudomonadati</taxon>
        <taxon>Pseudomonadota</taxon>
        <taxon>Gammaproteobacteria</taxon>
        <taxon>Lysobacterales</taxon>
        <taxon>Lysobacteraceae</taxon>
        <taxon>Pseudomarimonas</taxon>
    </lineage>
</organism>
<feature type="chain" id="PRO_5043632734" evidence="1">
    <location>
        <begin position="19"/>
        <end position="149"/>
    </location>
</feature>